<keyword evidence="9" id="KW-0378">Hydrolase</keyword>
<dbReference type="Pfam" id="PF03632">
    <property type="entry name" value="Glyco_hydro_65m"/>
    <property type="match status" value="1"/>
</dbReference>
<feature type="region of interest" description="Disordered" evidence="5">
    <location>
        <begin position="758"/>
        <end position="784"/>
    </location>
</feature>
<dbReference type="InterPro" id="IPR005194">
    <property type="entry name" value="Glyco_hydro_65_C"/>
</dbReference>
<dbReference type="GO" id="GO:0005975">
    <property type="term" value="P:carbohydrate metabolic process"/>
    <property type="evidence" value="ECO:0007669"/>
    <property type="project" value="InterPro"/>
</dbReference>
<dbReference type="Proteomes" id="UP000547458">
    <property type="component" value="Unassembled WGS sequence"/>
</dbReference>
<dbReference type="PANTHER" id="PTHR11051">
    <property type="entry name" value="GLYCOSYL HYDROLASE-RELATED"/>
    <property type="match status" value="1"/>
</dbReference>
<dbReference type="InterPro" id="IPR037018">
    <property type="entry name" value="GH65_N"/>
</dbReference>
<evidence type="ECO:0000259" key="8">
    <source>
        <dbReference type="Pfam" id="PF03636"/>
    </source>
</evidence>
<dbReference type="InterPro" id="IPR012341">
    <property type="entry name" value="6hp_glycosidase-like_sf"/>
</dbReference>
<proteinExistence type="inferred from homology"/>
<accession>A0A846RM32</accession>
<dbReference type="Pfam" id="PF03633">
    <property type="entry name" value="Glyco_hydro_65C"/>
    <property type="match status" value="1"/>
</dbReference>
<keyword evidence="2" id="KW-0326">Glycosidase</keyword>
<protein>
    <submittedName>
        <fullName evidence="9">Trehalose/maltose hydrolase-like predicted phosphorylase</fullName>
    </submittedName>
</protein>
<feature type="domain" description="Glycoside hydrolase family 65 central catalytic" evidence="6">
    <location>
        <begin position="327"/>
        <end position="677"/>
    </location>
</feature>
<dbReference type="Pfam" id="PF03636">
    <property type="entry name" value="Glyco_hydro_65N"/>
    <property type="match status" value="1"/>
</dbReference>
<evidence type="ECO:0000259" key="7">
    <source>
        <dbReference type="Pfam" id="PF03633"/>
    </source>
</evidence>
<feature type="binding site" evidence="4">
    <location>
        <begin position="361"/>
        <end position="362"/>
    </location>
    <ligand>
        <name>substrate</name>
    </ligand>
</feature>
<dbReference type="Gene3D" id="1.50.10.10">
    <property type="match status" value="1"/>
</dbReference>
<organism evidence="9 10">
    <name type="scientific">Arthrobacter pigmenti</name>
    <dbReference type="NCBI Taxonomy" id="271432"/>
    <lineage>
        <taxon>Bacteria</taxon>
        <taxon>Bacillati</taxon>
        <taxon>Actinomycetota</taxon>
        <taxon>Actinomycetes</taxon>
        <taxon>Micrococcales</taxon>
        <taxon>Micrococcaceae</taxon>
        <taxon>Arthrobacter</taxon>
    </lineage>
</organism>
<dbReference type="Gene3D" id="2.70.98.40">
    <property type="entry name" value="Glycoside hydrolase, family 65, N-terminal domain"/>
    <property type="match status" value="1"/>
</dbReference>
<name>A0A846RM32_9MICC</name>
<evidence type="ECO:0000256" key="4">
    <source>
        <dbReference type="PIRSR" id="PIRSR036289-51"/>
    </source>
</evidence>
<dbReference type="PIRSF" id="PIRSF036289">
    <property type="entry name" value="Glycosyl_hydrolase_malt_phosph"/>
    <property type="match status" value="1"/>
</dbReference>
<evidence type="ECO:0000256" key="3">
    <source>
        <dbReference type="PIRSR" id="PIRSR036289-50"/>
    </source>
</evidence>
<dbReference type="SUPFAM" id="SSF74650">
    <property type="entry name" value="Galactose mutarotase-like"/>
    <property type="match status" value="1"/>
</dbReference>
<dbReference type="GO" id="GO:0016757">
    <property type="term" value="F:glycosyltransferase activity"/>
    <property type="evidence" value="ECO:0007669"/>
    <property type="project" value="UniProtKB-ARBA"/>
</dbReference>
<dbReference type="PANTHER" id="PTHR11051:SF13">
    <property type="entry name" value="GLYCOSYL TRANSFERASE"/>
    <property type="match status" value="1"/>
</dbReference>
<comment type="similarity">
    <text evidence="1">Belongs to the glycosyl hydrolase 65 family.</text>
</comment>
<dbReference type="EMBL" id="JAATJL010000001">
    <property type="protein sequence ID" value="NJC22680.1"/>
    <property type="molecule type" value="Genomic_DNA"/>
</dbReference>
<dbReference type="InterPro" id="IPR017045">
    <property type="entry name" value="Malt_Pase/Glycosyl_Hdrlase"/>
</dbReference>
<comment type="caution">
    <text evidence="9">The sequence shown here is derived from an EMBL/GenBank/DDBJ whole genome shotgun (WGS) entry which is preliminary data.</text>
</comment>
<reference evidence="9 10" key="1">
    <citation type="submission" date="2020-03" db="EMBL/GenBank/DDBJ databases">
        <title>Sequencing the genomes of 1000 actinobacteria strains.</title>
        <authorList>
            <person name="Klenk H.-P."/>
        </authorList>
    </citation>
    <scope>NUCLEOTIDE SEQUENCE [LARGE SCALE GENOMIC DNA]</scope>
    <source>
        <strain evidence="9 10">DSM 16403</strain>
    </source>
</reference>
<keyword evidence="10" id="KW-1185">Reference proteome</keyword>
<evidence type="ECO:0000256" key="1">
    <source>
        <dbReference type="ARBA" id="ARBA00006768"/>
    </source>
</evidence>
<evidence type="ECO:0000313" key="10">
    <source>
        <dbReference type="Proteomes" id="UP000547458"/>
    </source>
</evidence>
<evidence type="ECO:0000259" key="6">
    <source>
        <dbReference type="Pfam" id="PF03632"/>
    </source>
</evidence>
<dbReference type="SUPFAM" id="SSF48208">
    <property type="entry name" value="Six-hairpin glycosidases"/>
    <property type="match status" value="1"/>
</dbReference>
<feature type="domain" description="Glycoside hydrolase family 65 C-terminal" evidence="7">
    <location>
        <begin position="690"/>
        <end position="754"/>
    </location>
</feature>
<dbReference type="InterPro" id="IPR011013">
    <property type="entry name" value="Gal_mutarotase_sf_dom"/>
</dbReference>
<feature type="binding site" evidence="4">
    <location>
        <begin position="590"/>
        <end position="591"/>
    </location>
    <ligand>
        <name>substrate</name>
    </ligand>
</feature>
<feature type="domain" description="Glycoside hydrolase family 65 N-terminal" evidence="8">
    <location>
        <begin position="15"/>
        <end position="268"/>
    </location>
</feature>
<dbReference type="GO" id="GO:0030246">
    <property type="term" value="F:carbohydrate binding"/>
    <property type="evidence" value="ECO:0007669"/>
    <property type="project" value="InterPro"/>
</dbReference>
<feature type="active site" description="Proton donor" evidence="3">
    <location>
        <position position="487"/>
    </location>
</feature>
<dbReference type="Gene3D" id="2.60.420.10">
    <property type="entry name" value="Maltose phosphorylase, domain 3"/>
    <property type="match status" value="1"/>
</dbReference>
<dbReference type="GO" id="GO:0004553">
    <property type="term" value="F:hydrolase activity, hydrolyzing O-glycosyl compounds"/>
    <property type="evidence" value="ECO:0007669"/>
    <property type="project" value="TreeGrafter"/>
</dbReference>
<dbReference type="InterPro" id="IPR005195">
    <property type="entry name" value="Glyco_hydro_65_M"/>
</dbReference>
<gene>
    <name evidence="9" type="ORF">BJ994_001756</name>
</gene>
<dbReference type="AlphaFoldDB" id="A0A846RM32"/>
<evidence type="ECO:0000256" key="5">
    <source>
        <dbReference type="SAM" id="MobiDB-lite"/>
    </source>
</evidence>
<evidence type="ECO:0000256" key="2">
    <source>
        <dbReference type="ARBA" id="ARBA00023295"/>
    </source>
</evidence>
<sequence length="784" mass="85943">MPRNSSDPHPWRVNESSFDWSGPGVAESVFALANGYIGTRGTLDEVAPSQNPGTYMSGVFEFHPLSYPEDGYGHPERGQAIIGVADGTPIHLELDGTPFDLHETPPETHERTLDLRAGTLHRETEWLTPLGKRMRLTSTRLVSLTQRSITAIRYELEAVDQPVRATLRSELVVNRTARQVDNPDPRVGEALDAPFARSFHRSYETGGLLVHRTKGSGIGVAAMVEHSIEMPDGGNVSTSCGEDQVVTTVAVELPPGGRLCFTKYLSHVRSPEDSAESLGAQALAAMKDARERGWEGLLEDQRAFLNRFWDDADVEIDGGPELQLAIRFDLFHVLQASASLSVAPIGAKALTGPGYSGHAFWDVEGFVLPTLTLLYPEGAARLLRWRTSTLDTARERAKVLGVKGASFAWRTINGEEVSAYWPASTAATHLNAGIARAYTSYATATGTPLTEVGGVDVLVETARLWESTAHQSDDGRYHLLGVTGPDEYTGVVDDNVFTNLMAQRNLRAAADACDGYPDQARQLSVQPDEPARWRSIADAMYVPWDPVRQVHPANEGFTTYREWDFDPNPHAYPVQEHAHYAKIYRRQVVKQADLVLALWWCSEEFTDEQTARNLEYYEQRTVRDSSLSAAVQSVVCTRVGHLDLALAYLREAARTDLADLQGDTHRGVHLASLAGAWLALVSGFGGLILDGEELRLAPRLPATLNRIAFRLIWRGRRIGVEVTRSGSTVRLLDGDGGDDGGPVPVWIDGNRVELSPECPASAPLIIPQPTTAPPRQPPGREPRA</sequence>
<dbReference type="RefSeq" id="WP_167993420.1">
    <property type="nucleotide sequence ID" value="NZ_JAATJL010000001.1"/>
</dbReference>
<dbReference type="InterPro" id="IPR005196">
    <property type="entry name" value="Glyco_hydro_65_N"/>
</dbReference>
<dbReference type="InterPro" id="IPR008928">
    <property type="entry name" value="6-hairpin_glycosidase_sf"/>
</dbReference>
<evidence type="ECO:0000313" key="9">
    <source>
        <dbReference type="EMBL" id="NJC22680.1"/>
    </source>
</evidence>